<keyword evidence="5" id="KW-1185">Reference proteome</keyword>
<dbReference type="InterPro" id="IPR002125">
    <property type="entry name" value="CMP_dCMP_dom"/>
</dbReference>
<gene>
    <name evidence="4" type="primary">tadA</name>
    <name evidence="4" type="ORF">GCM10011379_29810</name>
</gene>
<sequence length="151" mass="16527">MVVENDEMWMKRCLELASIAKERGKTAVGAVVIKDNEVIAEGIESSEEYPALVAHAEIIALIKATEVLGTKELSGCQMYTSVEPCFMCAYLLRETKIAEVIFGARAGQIGATNPDLPLLTTDKIARWPVQIKVRGGVLEEACMAMLKRKQA</sequence>
<dbReference type="GO" id="GO:0008270">
    <property type="term" value="F:zinc ion binding"/>
    <property type="evidence" value="ECO:0007669"/>
    <property type="project" value="InterPro"/>
</dbReference>
<dbReference type="EMBL" id="BMIB01000003">
    <property type="protein sequence ID" value="GGH70969.1"/>
    <property type="molecule type" value="Genomic_DNA"/>
</dbReference>
<dbReference type="PROSITE" id="PS00903">
    <property type="entry name" value="CYT_DCMP_DEAMINASES_1"/>
    <property type="match status" value="1"/>
</dbReference>
<reference evidence="4" key="1">
    <citation type="journal article" date="2014" name="Int. J. Syst. Evol. Microbiol.">
        <title>Complete genome sequence of Corynebacterium casei LMG S-19264T (=DSM 44701T), isolated from a smear-ripened cheese.</title>
        <authorList>
            <consortium name="US DOE Joint Genome Institute (JGI-PGF)"/>
            <person name="Walter F."/>
            <person name="Albersmeier A."/>
            <person name="Kalinowski J."/>
            <person name="Ruckert C."/>
        </authorList>
    </citation>
    <scope>NUCLEOTIDE SEQUENCE</scope>
    <source>
        <strain evidence="4">CGMCC 1.15290</strain>
    </source>
</reference>
<dbReference type="CDD" id="cd01285">
    <property type="entry name" value="nucleoside_deaminase"/>
    <property type="match status" value="1"/>
</dbReference>
<accession>A0A917IYS7</accession>
<dbReference type="Gene3D" id="3.40.140.10">
    <property type="entry name" value="Cytidine Deaminase, domain 2"/>
    <property type="match status" value="1"/>
</dbReference>
<dbReference type="PANTHER" id="PTHR11079">
    <property type="entry name" value="CYTOSINE DEAMINASE FAMILY MEMBER"/>
    <property type="match status" value="1"/>
</dbReference>
<comment type="caution">
    <text evidence="4">The sequence shown here is derived from an EMBL/GenBank/DDBJ whole genome shotgun (WGS) entry which is preliminary data.</text>
</comment>
<reference evidence="4" key="2">
    <citation type="submission" date="2020-09" db="EMBL/GenBank/DDBJ databases">
        <authorList>
            <person name="Sun Q."/>
            <person name="Zhou Y."/>
        </authorList>
    </citation>
    <scope>NUCLEOTIDE SEQUENCE</scope>
    <source>
        <strain evidence="4">CGMCC 1.15290</strain>
    </source>
</reference>
<evidence type="ECO:0000313" key="5">
    <source>
        <dbReference type="Proteomes" id="UP000627292"/>
    </source>
</evidence>
<keyword evidence="2" id="KW-0862">Zinc</keyword>
<dbReference type="SUPFAM" id="SSF53927">
    <property type="entry name" value="Cytidine deaminase-like"/>
    <property type="match status" value="1"/>
</dbReference>
<feature type="domain" description="CMP/dCMP-type deaminase" evidence="3">
    <location>
        <begin position="4"/>
        <end position="115"/>
    </location>
</feature>
<evidence type="ECO:0000256" key="2">
    <source>
        <dbReference type="ARBA" id="ARBA00022833"/>
    </source>
</evidence>
<dbReference type="PANTHER" id="PTHR11079:SF162">
    <property type="entry name" value="RIBOFLAVIN BIOSYNTHESIS PROTEIN PYRD, CHLOROPLASTIC"/>
    <property type="match status" value="1"/>
</dbReference>
<name>A0A917IYS7_9BACT</name>
<dbReference type="Proteomes" id="UP000627292">
    <property type="component" value="Unassembled WGS sequence"/>
</dbReference>
<dbReference type="InterPro" id="IPR016193">
    <property type="entry name" value="Cytidine_deaminase-like"/>
</dbReference>
<proteinExistence type="predicted"/>
<evidence type="ECO:0000259" key="3">
    <source>
        <dbReference type="PROSITE" id="PS51747"/>
    </source>
</evidence>
<dbReference type="Pfam" id="PF00383">
    <property type="entry name" value="dCMP_cyt_deam_1"/>
    <property type="match status" value="1"/>
</dbReference>
<dbReference type="GO" id="GO:0016787">
    <property type="term" value="F:hydrolase activity"/>
    <property type="evidence" value="ECO:0007669"/>
    <property type="project" value="InterPro"/>
</dbReference>
<keyword evidence="1" id="KW-0479">Metal-binding</keyword>
<dbReference type="AlphaFoldDB" id="A0A917IYS7"/>
<protein>
    <submittedName>
        <fullName evidence="4">tRNA-specific adenosine deaminase</fullName>
    </submittedName>
</protein>
<dbReference type="RefSeq" id="WP_309789913.1">
    <property type="nucleotide sequence ID" value="NZ_JAVDQE010000003.1"/>
</dbReference>
<evidence type="ECO:0000256" key="1">
    <source>
        <dbReference type="ARBA" id="ARBA00022723"/>
    </source>
</evidence>
<dbReference type="PROSITE" id="PS51747">
    <property type="entry name" value="CYT_DCMP_DEAMINASES_2"/>
    <property type="match status" value="1"/>
</dbReference>
<dbReference type="InterPro" id="IPR016192">
    <property type="entry name" value="APOBEC/CMP_deaminase_Zn-bd"/>
</dbReference>
<organism evidence="4 5">
    <name type="scientific">Filimonas zeae</name>
    <dbReference type="NCBI Taxonomy" id="1737353"/>
    <lineage>
        <taxon>Bacteria</taxon>
        <taxon>Pseudomonadati</taxon>
        <taxon>Bacteroidota</taxon>
        <taxon>Chitinophagia</taxon>
        <taxon>Chitinophagales</taxon>
        <taxon>Chitinophagaceae</taxon>
        <taxon>Filimonas</taxon>
    </lineage>
</organism>
<evidence type="ECO:0000313" key="4">
    <source>
        <dbReference type="EMBL" id="GGH70969.1"/>
    </source>
</evidence>